<comment type="function">
    <text evidence="15">Part of the PpsABCDE complex involved in the biosynthesis of the lipid core common to phthiocerols and phenolphthiocerols by successive additions of malonyl-CoA or methylmalonyl-CoA extender units. PpsA can accept as substrate the activated forms of either icosanoyl (C20), docosanoyl (C22) or lignoceroyl (C24) groups from FadD26, or a (4-hydroxyphenyl)-C17 or (4-hydroxyphenyl)-C19 fatty acyl from FadD29. PpsA initiates the biosynthesis and extends its substrate using a malonyl-CoA extender unit. The PpsB and PpsC proteins add the second and third malonyl-CoA extender units. PpsD adds an (R)-methylmalonyl unit and PpsE adds a second (R)-methylmalonyl unit. The incorporation of the methylmalonyl units results in formation of two branched methyl groups in the elongated product.</text>
</comment>
<dbReference type="SUPFAM" id="SSF55048">
    <property type="entry name" value="Probable ACP-binding domain of malonyl-CoA ACP transacylase"/>
    <property type="match status" value="1"/>
</dbReference>
<dbReference type="InterPro" id="IPR016039">
    <property type="entry name" value="Thiolase-like"/>
</dbReference>
<dbReference type="PROSITE" id="PS52004">
    <property type="entry name" value="KS3_2"/>
    <property type="match status" value="1"/>
</dbReference>
<dbReference type="PANTHER" id="PTHR43775:SF51">
    <property type="entry name" value="INACTIVE PHENOLPHTHIOCEROL SYNTHESIS POLYKETIDE SYNTHASE TYPE I PKS1-RELATED"/>
    <property type="match status" value="1"/>
</dbReference>
<dbReference type="Gene3D" id="3.40.366.10">
    <property type="entry name" value="Malonyl-Coenzyme A Acyl Carrier Protein, domain 2"/>
    <property type="match status" value="1"/>
</dbReference>
<comment type="caution">
    <text evidence="24">The sequence shown here is derived from an EMBL/GenBank/DDBJ whole genome shotgun (WGS) entry which is preliminary data.</text>
</comment>
<dbReference type="InterPro" id="IPR036736">
    <property type="entry name" value="ACP-like_sf"/>
</dbReference>
<evidence type="ECO:0000313" key="25">
    <source>
        <dbReference type="Proteomes" id="UP000036932"/>
    </source>
</evidence>
<keyword evidence="25" id="KW-1185">Reference proteome</keyword>
<feature type="domain" description="Carrier" evidence="22">
    <location>
        <begin position="929"/>
        <end position="1004"/>
    </location>
</feature>
<evidence type="ECO:0000256" key="2">
    <source>
        <dbReference type="ARBA" id="ARBA00001957"/>
    </source>
</evidence>
<dbReference type="InterPro" id="IPR014030">
    <property type="entry name" value="Ketoacyl_synth_N"/>
</dbReference>
<dbReference type="OrthoDB" id="9765680at2"/>
<dbReference type="Gene3D" id="3.40.50.1110">
    <property type="entry name" value="SGNH hydrolase"/>
    <property type="match status" value="1"/>
</dbReference>
<dbReference type="Gene3D" id="1.10.1200.10">
    <property type="entry name" value="ACP-like"/>
    <property type="match status" value="2"/>
</dbReference>
<dbReference type="InterPro" id="IPR020841">
    <property type="entry name" value="PKS_Beta-ketoAc_synthase_dom"/>
</dbReference>
<evidence type="ECO:0000256" key="16">
    <source>
        <dbReference type="ARBA" id="ARBA00066974"/>
    </source>
</evidence>
<comment type="catalytic activity">
    <reaction evidence="14">
        <text>icosanoyl-[(phenol)carboxyphthiodiolenone synthase] + 2 (S)-methylmalonyl-CoA + 3 malonyl-CoA + 5 NADPH + 10 H(+) = C32-carboxyphthiodiolenone-[(phenol)carboxyphthiodiolenone synthase] + 5 CO2 + 5 NADP(+) + 5 CoA + 2 H2O</text>
        <dbReference type="Rhea" id="RHEA:57748"/>
        <dbReference type="Rhea" id="RHEA-COMP:14985"/>
        <dbReference type="Rhea" id="RHEA-COMP:14986"/>
        <dbReference type="ChEBI" id="CHEBI:15377"/>
        <dbReference type="ChEBI" id="CHEBI:15378"/>
        <dbReference type="ChEBI" id="CHEBI:16526"/>
        <dbReference type="ChEBI" id="CHEBI:57287"/>
        <dbReference type="ChEBI" id="CHEBI:57327"/>
        <dbReference type="ChEBI" id="CHEBI:57384"/>
        <dbReference type="ChEBI" id="CHEBI:57783"/>
        <dbReference type="ChEBI" id="CHEBI:58349"/>
        <dbReference type="ChEBI" id="CHEBI:87848"/>
        <dbReference type="ChEBI" id="CHEBI:142236"/>
        <dbReference type="EC" id="2.3.1.292"/>
    </reaction>
</comment>
<dbReference type="InterPro" id="IPR014043">
    <property type="entry name" value="Acyl_transferase_dom"/>
</dbReference>
<dbReference type="SMART" id="SM00827">
    <property type="entry name" value="PKS_AT"/>
    <property type="match status" value="1"/>
</dbReference>
<dbReference type="Pfam" id="PF00550">
    <property type="entry name" value="PP-binding"/>
    <property type="match status" value="2"/>
</dbReference>
<dbReference type="Proteomes" id="UP000036932">
    <property type="component" value="Unassembled WGS sequence"/>
</dbReference>
<comment type="catalytic activity">
    <reaction evidence="11">
        <text>17-(4-hydroxyphenyl)heptadecanoyl-[(phenol)carboxyphthiodiolenone synthase] + 2 (S)-methylmalonyl-CoA + 3 malonyl-CoA + 5 NADPH + 10 H(+) = C35-(phenol)carboxyphthiodiolenone-[(phenol)carboxyphthiodiolenone synthase] + 5 CO2 + 5 NADP(+) + 5 CoA + 2 H2O</text>
        <dbReference type="Rhea" id="RHEA:57756"/>
        <dbReference type="Rhea" id="RHEA-COMP:14272"/>
        <dbReference type="Rhea" id="RHEA-COMP:14989"/>
        <dbReference type="ChEBI" id="CHEBI:15377"/>
        <dbReference type="ChEBI" id="CHEBI:15378"/>
        <dbReference type="ChEBI" id="CHEBI:16526"/>
        <dbReference type="ChEBI" id="CHEBI:57287"/>
        <dbReference type="ChEBI" id="CHEBI:57327"/>
        <dbReference type="ChEBI" id="CHEBI:57384"/>
        <dbReference type="ChEBI" id="CHEBI:57783"/>
        <dbReference type="ChEBI" id="CHEBI:58349"/>
        <dbReference type="ChEBI" id="CHEBI:133300"/>
        <dbReference type="ChEBI" id="CHEBI:142259"/>
        <dbReference type="EC" id="2.3.1.292"/>
    </reaction>
</comment>
<dbReference type="InterPro" id="IPR010037">
    <property type="entry name" value="FkbH_domain"/>
</dbReference>
<dbReference type="Pfam" id="PF00668">
    <property type="entry name" value="Condensation"/>
    <property type="match status" value="1"/>
</dbReference>
<dbReference type="InterPro" id="IPR036514">
    <property type="entry name" value="SGNH_hydro_sf"/>
</dbReference>
<evidence type="ECO:0000256" key="11">
    <source>
        <dbReference type="ARBA" id="ARBA00050973"/>
    </source>
</evidence>
<evidence type="ECO:0000313" key="24">
    <source>
        <dbReference type="EMBL" id="KOR82052.1"/>
    </source>
</evidence>
<evidence type="ECO:0000256" key="1">
    <source>
        <dbReference type="ARBA" id="ARBA00001937"/>
    </source>
</evidence>
<evidence type="ECO:0000259" key="22">
    <source>
        <dbReference type="PROSITE" id="PS50075"/>
    </source>
</evidence>
<dbReference type="InterPro" id="IPR016035">
    <property type="entry name" value="Acyl_Trfase/lysoPLipase"/>
</dbReference>
<dbReference type="Pfam" id="PF22621">
    <property type="entry name" value="CurL-like_PKS_C"/>
    <property type="match status" value="1"/>
</dbReference>
<dbReference type="GO" id="GO:0031177">
    <property type="term" value="F:phosphopantetheine binding"/>
    <property type="evidence" value="ECO:0007669"/>
    <property type="project" value="InterPro"/>
</dbReference>
<name>A0A0M1NIX2_9BACL</name>
<evidence type="ECO:0000256" key="19">
    <source>
        <dbReference type="ARBA" id="ARBA00078169"/>
    </source>
</evidence>
<dbReference type="GO" id="GO:0071770">
    <property type="term" value="P:DIM/DIP cell wall layer assembly"/>
    <property type="evidence" value="ECO:0007669"/>
    <property type="project" value="TreeGrafter"/>
</dbReference>
<dbReference type="InterPro" id="IPR016036">
    <property type="entry name" value="Malonyl_transacylase_ACP-bd"/>
</dbReference>
<dbReference type="InterPro" id="IPR023214">
    <property type="entry name" value="HAD_sf"/>
</dbReference>
<gene>
    <name evidence="24" type="ORF">AM231_21045</name>
</gene>
<dbReference type="Gene3D" id="3.30.559.30">
    <property type="entry name" value="Nonribosomal peptide synthetase, condensation domain"/>
    <property type="match status" value="1"/>
</dbReference>
<evidence type="ECO:0000256" key="12">
    <source>
        <dbReference type="ARBA" id="ARBA00051971"/>
    </source>
</evidence>
<evidence type="ECO:0000256" key="20">
    <source>
        <dbReference type="ARBA" id="ARBA00084020"/>
    </source>
</evidence>
<dbReference type="Pfam" id="PF00698">
    <property type="entry name" value="Acyl_transf_1"/>
    <property type="match status" value="1"/>
</dbReference>
<evidence type="ECO:0000256" key="17">
    <source>
        <dbReference type="ARBA" id="ARBA00073623"/>
    </source>
</evidence>
<evidence type="ECO:0000256" key="13">
    <source>
        <dbReference type="ARBA" id="ARBA00052119"/>
    </source>
</evidence>
<dbReference type="SUPFAM" id="SSF47336">
    <property type="entry name" value="ACP-like"/>
    <property type="match status" value="2"/>
</dbReference>
<evidence type="ECO:0000256" key="7">
    <source>
        <dbReference type="ARBA" id="ARBA00022857"/>
    </source>
</evidence>
<dbReference type="SMART" id="SM00825">
    <property type="entry name" value="PKS_KS"/>
    <property type="match status" value="1"/>
</dbReference>
<dbReference type="GO" id="GO:0016491">
    <property type="term" value="F:oxidoreductase activity"/>
    <property type="evidence" value="ECO:0007669"/>
    <property type="project" value="UniProtKB-KW"/>
</dbReference>
<dbReference type="InterPro" id="IPR023213">
    <property type="entry name" value="CAT-like_dom_sf"/>
</dbReference>
<dbReference type="GO" id="GO:0004312">
    <property type="term" value="F:fatty acid synthase activity"/>
    <property type="evidence" value="ECO:0007669"/>
    <property type="project" value="TreeGrafter"/>
</dbReference>
<dbReference type="GO" id="GO:0034081">
    <property type="term" value="C:polyketide synthase complex"/>
    <property type="evidence" value="ECO:0007669"/>
    <property type="project" value="UniProtKB-ARBA"/>
</dbReference>
<evidence type="ECO:0000256" key="10">
    <source>
        <dbReference type="ARBA" id="ARBA00023268"/>
    </source>
</evidence>
<evidence type="ECO:0000256" key="5">
    <source>
        <dbReference type="ARBA" id="ARBA00022679"/>
    </source>
</evidence>
<dbReference type="GO" id="GO:0004315">
    <property type="term" value="F:3-oxoacyl-[acyl-carrier-protein] synthase activity"/>
    <property type="evidence" value="ECO:0007669"/>
    <property type="project" value="InterPro"/>
</dbReference>
<dbReference type="GO" id="GO:0006633">
    <property type="term" value="P:fatty acid biosynthetic process"/>
    <property type="evidence" value="ECO:0007669"/>
    <property type="project" value="InterPro"/>
</dbReference>
<dbReference type="SUPFAM" id="SSF53901">
    <property type="entry name" value="Thiolase-like"/>
    <property type="match status" value="1"/>
</dbReference>
<dbReference type="Gene3D" id="3.30.70.250">
    <property type="entry name" value="Malonyl-CoA ACP transacylase, ACP-binding"/>
    <property type="match status" value="1"/>
</dbReference>
<keyword evidence="9" id="KW-0443">Lipid metabolism</keyword>
<proteinExistence type="predicted"/>
<comment type="cofactor">
    <cofactor evidence="1">
        <name>NADP(+)</name>
        <dbReference type="ChEBI" id="CHEBI:58349"/>
    </cofactor>
</comment>
<dbReference type="RefSeq" id="WP_054404375.1">
    <property type="nucleotide sequence ID" value="NZ_LIUT01000005.1"/>
</dbReference>
<feature type="domain" description="Carrier" evidence="22">
    <location>
        <begin position="2089"/>
        <end position="2163"/>
    </location>
</feature>
<evidence type="ECO:0000256" key="21">
    <source>
        <dbReference type="SAM" id="MobiDB-lite"/>
    </source>
</evidence>
<keyword evidence="4" id="KW-0597">Phosphoprotein</keyword>
<dbReference type="PATRIC" id="fig|1705565.3.peg.130"/>
<keyword evidence="6" id="KW-0276">Fatty acid metabolism</keyword>
<evidence type="ECO:0000256" key="8">
    <source>
        <dbReference type="ARBA" id="ARBA00023002"/>
    </source>
</evidence>
<dbReference type="Gene3D" id="3.30.70.3290">
    <property type="match status" value="1"/>
</dbReference>
<organism evidence="24 25">
    <name type="scientific">Paenibacillus solani</name>
    <dbReference type="NCBI Taxonomy" id="1705565"/>
    <lineage>
        <taxon>Bacteria</taxon>
        <taxon>Bacillati</taxon>
        <taxon>Bacillota</taxon>
        <taxon>Bacilli</taxon>
        <taxon>Bacillales</taxon>
        <taxon>Paenibacillaceae</taxon>
        <taxon>Paenibacillus</taxon>
    </lineage>
</organism>
<dbReference type="SUPFAM" id="SSF52151">
    <property type="entry name" value="FabD/lysophospholipase-like"/>
    <property type="match status" value="1"/>
</dbReference>
<dbReference type="PROSITE" id="PS00606">
    <property type="entry name" value="KS3_1"/>
    <property type="match status" value="1"/>
</dbReference>
<keyword evidence="5" id="KW-0808">Transferase</keyword>
<feature type="compositionally biased region" description="Basic and acidic residues" evidence="21">
    <location>
        <begin position="901"/>
        <end position="921"/>
    </location>
</feature>
<evidence type="ECO:0000256" key="14">
    <source>
        <dbReference type="ARBA" id="ARBA00052745"/>
    </source>
</evidence>
<dbReference type="InterPro" id="IPR001227">
    <property type="entry name" value="Ac_transferase_dom_sf"/>
</dbReference>
<dbReference type="InterPro" id="IPR036412">
    <property type="entry name" value="HAD-like_sf"/>
</dbReference>
<keyword evidence="7" id="KW-0521">NADP</keyword>
<feature type="domain" description="Ketosynthase family 3 (KS3)" evidence="23">
    <location>
        <begin position="11"/>
        <end position="436"/>
    </location>
</feature>
<dbReference type="SUPFAM" id="SSF52777">
    <property type="entry name" value="CoA-dependent acyltransferases"/>
    <property type="match status" value="2"/>
</dbReference>
<keyword evidence="8" id="KW-0560">Oxidoreductase</keyword>
<dbReference type="EMBL" id="LIUT01000005">
    <property type="protein sequence ID" value="KOR82052.1"/>
    <property type="molecule type" value="Genomic_DNA"/>
</dbReference>
<evidence type="ECO:0000256" key="6">
    <source>
        <dbReference type="ARBA" id="ARBA00022832"/>
    </source>
</evidence>
<dbReference type="SUPFAM" id="SSF56784">
    <property type="entry name" value="HAD-like"/>
    <property type="match status" value="1"/>
</dbReference>
<dbReference type="EC" id="2.3.1.292" evidence="16"/>
<dbReference type="PROSITE" id="PS50075">
    <property type="entry name" value="CARRIER"/>
    <property type="match status" value="2"/>
</dbReference>
<dbReference type="FunFam" id="1.10.1200.10:FF:000005">
    <property type="entry name" value="Nonribosomal peptide synthetase 1"/>
    <property type="match status" value="1"/>
</dbReference>
<keyword evidence="3" id="KW-0596">Phosphopantetheine</keyword>
<dbReference type="Pfam" id="PF02801">
    <property type="entry name" value="Ketoacyl-synt_C"/>
    <property type="match status" value="1"/>
</dbReference>
<dbReference type="Pfam" id="PF00109">
    <property type="entry name" value="ketoacyl-synt"/>
    <property type="match status" value="1"/>
</dbReference>
<reference evidence="25" key="1">
    <citation type="submission" date="2015-08" db="EMBL/GenBank/DDBJ databases">
        <title>Genome sequencing project for genomic taxonomy and phylogenomics of Bacillus-like bacteria.</title>
        <authorList>
            <person name="Liu B."/>
            <person name="Wang J."/>
            <person name="Zhu Y."/>
            <person name="Liu G."/>
            <person name="Chen Q."/>
            <person name="Chen Z."/>
            <person name="Lan J."/>
            <person name="Che J."/>
            <person name="Ge C."/>
            <person name="Shi H."/>
            <person name="Pan Z."/>
            <person name="Liu X."/>
        </authorList>
    </citation>
    <scope>NUCLEOTIDE SEQUENCE [LARGE SCALE GENOMIC DNA]</scope>
    <source>
        <strain evidence="25">FJAT-22460</strain>
    </source>
</reference>
<dbReference type="PANTHER" id="PTHR43775">
    <property type="entry name" value="FATTY ACID SYNTHASE"/>
    <property type="match status" value="1"/>
</dbReference>
<dbReference type="InterPro" id="IPR010033">
    <property type="entry name" value="HAD_SF_ppase_IIIC"/>
</dbReference>
<evidence type="ECO:0000256" key="18">
    <source>
        <dbReference type="ARBA" id="ARBA00075053"/>
    </source>
</evidence>
<dbReference type="CDD" id="cd19531">
    <property type="entry name" value="LCL_NRPS-like"/>
    <property type="match status" value="1"/>
</dbReference>
<dbReference type="InterPro" id="IPR009081">
    <property type="entry name" value="PP-bd_ACP"/>
</dbReference>
<dbReference type="Gene3D" id="3.40.47.10">
    <property type="match status" value="1"/>
</dbReference>
<evidence type="ECO:0000256" key="4">
    <source>
        <dbReference type="ARBA" id="ARBA00022553"/>
    </source>
</evidence>
<dbReference type="InterPro" id="IPR050091">
    <property type="entry name" value="PKS_NRPS_Biosynth_Enz"/>
</dbReference>
<sequence length="2165" mass="243207">MSISNGREYNGSEIAVIGMSGRFPGAKNLREYWNNLCSGKESISFFSDEELLEEGIDVKTVTHPNYVKAKGVLDDLEYFDPEFFDYTPREAELMDPQFRLMHECSWEALEQAGYDPKTYRGSIGLYIGAAFNSNWFMRAFKGLGTAEESATLETAMLNLRDYMATLVSYKLNMKGPSFTVQTACSTSLVAIHLACQSLLSGECSIALAGGVSIQLPKRAGYFYQEGMINSPDGHCRAFDEKGAGTVFGEGAGIVALKPLEDALADGDHIYAVIKGSAINNDGSRKVGYTAPSTSGQASVIRAAHHVAEVEPESISYIEAHGTGTTLGDPIEIEALKTAFQTDKKRYCGIGSVKSNIGHLNNAAGVAGFIKTVLALTHKQLPPTLHYERPNPKIDFENSPFFVNDQLKDWTNDSFPLRAGVSSFGIGGTNAHVVLEEAPPVTPASQGRSAQLISLSAKTEVSLDRLTERIAQHLQEHPDVCLADMAYTLHEGRAAFSHRRTLVCGSTKEAAVLLAQPESPDVQNGFAAADEPPVVFMFSGQGSQYTGMGRELYEQESVFREEADRCFELMPDEIRHEAKRVLYPPADELDTSLINRTDIAQPVLFTVEYALARLMMNWGIQPQAMIGHSIGEYVAACLAGVFSLEDAVRLVTLRGQLMQSQPSGVMLSVPLTEQEILPLLSGGVSLAAVNAPSMCVVSGTSGAVESLAGSLAEKGVECRRLHTSHAFHSAMMEPILESYEREVGKLVLKAPQLPFISNVTGTWIQDEQAISPAYWAKHLRGTVRFSDGLRTLMGEMDAVFVEVGGGNALTAFAKSHHEFSKNSAEAPKERVMVNLLRHPKQNTSDVAYLLLQVGRLWNAGIKINWTRFYGEEKRNRIPLPTYPFDRRRFWLDEEGIQIVHSDSPRERAGQQAITERDNRMETQKGLSLSEPSNPLEETLAGIWRNLFGLERIGIHEDFFEIGGHSLKATSLITKIHKELDVELALSDIFNMPTISALARYIGQKAKNKYFAIEPAEPKPYYRLSSAQKRTFLIHQQIGAVTTYNMPMALWVHGKAEADQFEQAFIKLIHRHENMRTSFHMIDGEPVQRIHESFTFTVERMEADEEDLRKIMRKFIRPFDLGKAPLIRAAFVRIEPEKHVLFMDMHNIVSDGASMNVFIKEFSDLYAGIDLPPLRIQYKDFAEWQHRLLSGDVIRKQEDYWMNQFRQNIPVLNMPYDFERPEFQSFVGRAHKISLSKETADRLNALAKSQNVTINVLLFHLYTIVLHEYTGQDDITVGSLVAGRRHADVEPLIGMFTNFLPIRVRFQDRLSLLDQLLILNDTLMNAYENQDFPFDRMVEKLSAKLPRGRNPLFDTMMIFHNEFDGDTVLTAEGLTFENFEITKGISKLDFKLDIGYADHGELLCVMQYNTALFAESTMAGFMGHFTDLIELVLDNPAIELRDVQLFTEEQEAEAAAKRSSSMPERIFNVTAISTFTADPILPYVRWWGEQFGTCVNIRFAPYQQVFQELLNPDSNFSSEEAAGLLLVRFEDWLRDDHSSEAQQIKKLEGALADLLQTLSAGRRTGPLFAGVFPVSATLDVSPVMESYLEELGNRWKRELERLDYVHIIDFRELDALFGIEHIHDSTADHAAHMPFTPEFYAAIGTHTARRLLAWQGHPFKVIAVDCDNTLWNGVCGEDGAAGVTVSAPYMEFQRYLLSKQQEGMLLVLVSKNNEADVWNVMDNNPDMLLKKDHFVGTRINWNSKSENLLSLAEELGLGLDSFIFIDDSSLECSEVQLQCPEVLTLQLPEERLIPAFLEHIWAADRLRVTEEDRRRTEMYVSESKRRHIRSSVSSLQNFLDELELRMGIYEATVEQLPRIAQLTQRTNQFTLNADTMSESELLATRTKPDTRCWAIEASDRFGHYGLTGAVITRWEKEIVHLDVFLLSCRILGRGIESAVISSLKPYCLEMKAEYMEAVCTITGKNEPLLAFLRTGPWSITEESDRSVRFRIAVKDIPDSIKHIEVLNERLPGAGRTQSQLTGIENQGEASISVGTMRSVERTDWEEVLSGRENQQHRSHLLPLQYSDASRLLQIPVKEIEESTALRAPYRAPSNPTEEALVQIWERVLGISGIGIDDDFFRLGGTSLHAVRVEIEMEKQGLLAEGQQLFKYRTIHQLSPFLRISVME</sequence>
<feature type="region of interest" description="Disordered" evidence="21">
    <location>
        <begin position="900"/>
        <end position="931"/>
    </location>
</feature>
<dbReference type="InterPro" id="IPR001242">
    <property type="entry name" value="Condensation_dom"/>
</dbReference>
<dbReference type="NCBIfam" id="TIGR01681">
    <property type="entry name" value="HAD-SF-IIIC"/>
    <property type="match status" value="1"/>
</dbReference>
<dbReference type="SMART" id="SM00823">
    <property type="entry name" value="PKS_PP"/>
    <property type="match status" value="1"/>
</dbReference>
<comment type="catalytic activity">
    <reaction evidence="12">
        <text>19-(4-hydroxyphenyl)nonadecanoyl-[(phenol)carboxyphthiodiolenone synthase] + 2 (S)-methylmalonyl-CoA + 3 malonyl-CoA + 5 NADPH + 10 H(+) = C37-(phenol)carboxyphthiodiolenone-[(phenol)carboxyphthiodiolenone synthase] + 5 CO2 + 5 NADP(+) + 5 CoA + 2 H2O</text>
        <dbReference type="Rhea" id="RHEA:57760"/>
        <dbReference type="Rhea" id="RHEA-COMP:14273"/>
        <dbReference type="Rhea" id="RHEA-COMP:14990"/>
        <dbReference type="ChEBI" id="CHEBI:15377"/>
        <dbReference type="ChEBI" id="CHEBI:15378"/>
        <dbReference type="ChEBI" id="CHEBI:16526"/>
        <dbReference type="ChEBI" id="CHEBI:57287"/>
        <dbReference type="ChEBI" id="CHEBI:57327"/>
        <dbReference type="ChEBI" id="CHEBI:57384"/>
        <dbReference type="ChEBI" id="CHEBI:57783"/>
        <dbReference type="ChEBI" id="CHEBI:58349"/>
        <dbReference type="ChEBI" id="CHEBI:133301"/>
        <dbReference type="ChEBI" id="CHEBI:142260"/>
        <dbReference type="EC" id="2.3.1.292"/>
    </reaction>
</comment>
<dbReference type="InterPro" id="IPR020806">
    <property type="entry name" value="PKS_PP-bd"/>
</dbReference>
<dbReference type="GO" id="GO:0005886">
    <property type="term" value="C:plasma membrane"/>
    <property type="evidence" value="ECO:0007669"/>
    <property type="project" value="TreeGrafter"/>
</dbReference>
<dbReference type="InterPro" id="IPR018201">
    <property type="entry name" value="Ketoacyl_synth_AS"/>
</dbReference>
<dbReference type="InterPro" id="IPR014031">
    <property type="entry name" value="Ketoacyl_synth_C"/>
</dbReference>
<dbReference type="FunFam" id="3.40.47.10:FF:000042">
    <property type="entry name" value="Polyketide synthase Pks13"/>
    <property type="match status" value="1"/>
</dbReference>
<dbReference type="Gene3D" id="3.30.559.10">
    <property type="entry name" value="Chloramphenicol acetyltransferase-like domain"/>
    <property type="match status" value="1"/>
</dbReference>
<evidence type="ECO:0000256" key="3">
    <source>
        <dbReference type="ARBA" id="ARBA00022450"/>
    </source>
</evidence>
<protein>
    <recommendedName>
        <fullName evidence="17">Phenolphthiocerol/phthiocerol polyketide synthase subunit E</fullName>
        <ecNumber evidence="16">2.3.1.292</ecNumber>
    </recommendedName>
    <alternativeName>
        <fullName evidence="19">(Phenol)carboxyphthiodiolenone synthase subunit E</fullName>
    </alternativeName>
    <alternativeName>
        <fullName evidence="20">Beta-ketoacyl-acyl-carrier-protein synthase I</fullName>
    </alternativeName>
    <alternativeName>
        <fullName evidence="18">Phthiocerol synthesis polyketide synthase type I PpsE</fullName>
    </alternativeName>
</protein>
<comment type="catalytic activity">
    <reaction evidence="13">
        <text>docosanoyl-[(phenol)carboxyphthiodiolenone synthase] + 2 (S)-methylmalonyl-CoA + 3 malonyl-CoA + 5 NADPH + 10 H(+) = C34-carboxyphthiodiolenone-[(phenol)carboxyphthiodiolenone synthase] + 5 CO2 + 5 NADP(+) + 5 CoA + 2 H2O</text>
        <dbReference type="Rhea" id="RHEA:57752"/>
        <dbReference type="Rhea" id="RHEA-COMP:14987"/>
        <dbReference type="Rhea" id="RHEA-COMP:14988"/>
        <dbReference type="ChEBI" id="CHEBI:15377"/>
        <dbReference type="ChEBI" id="CHEBI:15378"/>
        <dbReference type="ChEBI" id="CHEBI:16526"/>
        <dbReference type="ChEBI" id="CHEBI:57287"/>
        <dbReference type="ChEBI" id="CHEBI:57327"/>
        <dbReference type="ChEBI" id="CHEBI:57384"/>
        <dbReference type="ChEBI" id="CHEBI:57783"/>
        <dbReference type="ChEBI" id="CHEBI:58349"/>
        <dbReference type="ChEBI" id="CHEBI:142237"/>
        <dbReference type="ChEBI" id="CHEBI:142238"/>
        <dbReference type="EC" id="2.3.1.292"/>
    </reaction>
</comment>
<evidence type="ECO:0000259" key="23">
    <source>
        <dbReference type="PROSITE" id="PS52004"/>
    </source>
</evidence>
<evidence type="ECO:0000256" key="15">
    <source>
        <dbReference type="ARBA" id="ARBA00058455"/>
    </source>
</evidence>
<comment type="cofactor">
    <cofactor evidence="2">
        <name>pantetheine 4'-phosphate</name>
        <dbReference type="ChEBI" id="CHEBI:47942"/>
    </cofactor>
</comment>
<dbReference type="NCBIfam" id="TIGR01686">
    <property type="entry name" value="FkbH"/>
    <property type="match status" value="1"/>
</dbReference>
<dbReference type="Gene3D" id="3.40.50.1000">
    <property type="entry name" value="HAD superfamily/HAD-like"/>
    <property type="match status" value="1"/>
</dbReference>
<evidence type="ECO:0000256" key="9">
    <source>
        <dbReference type="ARBA" id="ARBA00023098"/>
    </source>
</evidence>
<dbReference type="CDD" id="cd00833">
    <property type="entry name" value="PKS"/>
    <property type="match status" value="1"/>
</dbReference>
<keyword evidence="10" id="KW-0511">Multifunctional enzyme</keyword>
<accession>A0A0M1NIX2</accession>